<name>A0A923E7Q6_CLOTT</name>
<proteinExistence type="predicted"/>
<keyword evidence="2" id="KW-1185">Reference proteome</keyword>
<reference evidence="1 2" key="1">
    <citation type="submission" date="2020-04" db="EMBL/GenBank/DDBJ databases">
        <title>Genomic insights into acetone-butanol-ethanol (ABE) fermentation by sequencing solventogenic clostridia strains.</title>
        <authorList>
            <person name="Brown S."/>
        </authorList>
    </citation>
    <scope>NUCLEOTIDE SEQUENCE [LARGE SCALE GENOMIC DNA]</scope>
    <source>
        <strain evidence="1 2">DJ011</strain>
    </source>
</reference>
<comment type="caution">
    <text evidence="1">The sequence shown here is derived from an EMBL/GenBank/DDBJ whole genome shotgun (WGS) entry which is preliminary data.</text>
</comment>
<dbReference type="RefSeq" id="WP_085059102.1">
    <property type="nucleotide sequence ID" value="NZ_JAAZWO010000009.1"/>
</dbReference>
<dbReference type="EMBL" id="JAAZWO010000009">
    <property type="protein sequence ID" value="MBC2398025.1"/>
    <property type="molecule type" value="Genomic_DNA"/>
</dbReference>
<sequence>MFDFYSLFYKEGYLKLEDLKEAAKWNVISKEEFKTITGEELITQ</sequence>
<dbReference type="AlphaFoldDB" id="A0A923E7Q6"/>
<dbReference type="Proteomes" id="UP000563151">
    <property type="component" value="Unassembled WGS sequence"/>
</dbReference>
<accession>A0A923E7Q6</accession>
<protein>
    <submittedName>
        <fullName evidence="1">XkdX family protein</fullName>
    </submittedName>
</protein>
<evidence type="ECO:0000313" key="1">
    <source>
        <dbReference type="EMBL" id="MBC2398025.1"/>
    </source>
</evidence>
<evidence type="ECO:0000313" key="2">
    <source>
        <dbReference type="Proteomes" id="UP000563151"/>
    </source>
</evidence>
<organism evidence="1 2">
    <name type="scientific">Clostridium tetanomorphum</name>
    <dbReference type="NCBI Taxonomy" id="1553"/>
    <lineage>
        <taxon>Bacteria</taxon>
        <taxon>Bacillati</taxon>
        <taxon>Bacillota</taxon>
        <taxon>Clostridia</taxon>
        <taxon>Eubacteriales</taxon>
        <taxon>Clostridiaceae</taxon>
        <taxon>Clostridium</taxon>
    </lineage>
</organism>
<gene>
    <name evidence="1" type="ORF">HGG79_09590</name>
</gene>
<dbReference type="Pfam" id="PF09693">
    <property type="entry name" value="Phage_XkdX"/>
    <property type="match status" value="1"/>
</dbReference>
<dbReference type="InterPro" id="IPR010022">
    <property type="entry name" value="XkdX"/>
</dbReference>